<dbReference type="EMBL" id="CAJNJA010091830">
    <property type="protein sequence ID" value="CAE7940616.1"/>
    <property type="molecule type" value="Genomic_DNA"/>
</dbReference>
<proteinExistence type="predicted"/>
<name>A0A813C933_9DINO</name>
<gene>
    <name evidence="1" type="ORF">SNEC2469_LOCUS33956</name>
</gene>
<evidence type="ECO:0000313" key="1">
    <source>
        <dbReference type="EMBL" id="CAE7940616.1"/>
    </source>
</evidence>
<sequence length="126" mass="13870">VLGYKALVREFRPLSVLDATLPLSGCLDLDCNRTSPSDVSHIALESWIGAYGADYEVFAKRHPAKAPVDLGSMGWAGEEALYVPRPTLTSAYEESGIALEFYKSYSPSHNDVRRFFDSPWSLPADA</sequence>
<feature type="non-terminal residue" evidence="1">
    <location>
        <position position="1"/>
    </location>
</feature>
<dbReference type="AlphaFoldDB" id="A0A813C933"/>
<reference evidence="1" key="1">
    <citation type="submission" date="2021-02" db="EMBL/GenBank/DDBJ databases">
        <authorList>
            <person name="Dougan E. K."/>
            <person name="Rhodes N."/>
            <person name="Thang M."/>
            <person name="Chan C."/>
        </authorList>
    </citation>
    <scope>NUCLEOTIDE SEQUENCE</scope>
</reference>
<protein>
    <submittedName>
        <fullName evidence="1">Uncharacterized protein</fullName>
    </submittedName>
</protein>
<dbReference type="OrthoDB" id="410629at2759"/>
<evidence type="ECO:0000313" key="2">
    <source>
        <dbReference type="Proteomes" id="UP000601435"/>
    </source>
</evidence>
<feature type="non-terminal residue" evidence="1">
    <location>
        <position position="126"/>
    </location>
</feature>
<comment type="caution">
    <text evidence="1">The sequence shown here is derived from an EMBL/GenBank/DDBJ whole genome shotgun (WGS) entry which is preliminary data.</text>
</comment>
<keyword evidence="2" id="KW-1185">Reference proteome</keyword>
<accession>A0A813C933</accession>
<dbReference type="Proteomes" id="UP000601435">
    <property type="component" value="Unassembled WGS sequence"/>
</dbReference>
<organism evidence="1 2">
    <name type="scientific">Symbiodinium necroappetens</name>
    <dbReference type="NCBI Taxonomy" id="1628268"/>
    <lineage>
        <taxon>Eukaryota</taxon>
        <taxon>Sar</taxon>
        <taxon>Alveolata</taxon>
        <taxon>Dinophyceae</taxon>
        <taxon>Suessiales</taxon>
        <taxon>Symbiodiniaceae</taxon>
        <taxon>Symbiodinium</taxon>
    </lineage>
</organism>